<name>A0A0W0YYK3_LEGSP</name>
<evidence type="ECO:0000256" key="1">
    <source>
        <dbReference type="SAM" id="SignalP"/>
    </source>
</evidence>
<keyword evidence="2" id="KW-0808">Transferase</keyword>
<feature type="chain" id="PRO_5006918161" evidence="1">
    <location>
        <begin position="26"/>
        <end position="130"/>
    </location>
</feature>
<proteinExistence type="predicted"/>
<dbReference type="PATRIC" id="fig|452.5.peg.2534"/>
<gene>
    <name evidence="2" type="ORF">Lspi_2297</name>
</gene>
<sequence length="130" mass="14420">MINSISRVVLLIGLALFLASCVSMTKQPGDKQAFAACRVACQQAAKQCNRVCRNNCPQCTAYANQTAARHYRKYVHEVCVEGGIIARDLKSYRDPLQCRKTTCNCRADYQVCMQSCGGVIHKRLQVSPVC</sequence>
<reference evidence="2 3" key="1">
    <citation type="submission" date="2015-11" db="EMBL/GenBank/DDBJ databases">
        <title>Genomic analysis of 38 Legionella species identifies large and diverse effector repertoires.</title>
        <authorList>
            <person name="Burstein D."/>
            <person name="Amaro F."/>
            <person name="Zusman T."/>
            <person name="Lifshitz Z."/>
            <person name="Cohen O."/>
            <person name="Gilbert J.A."/>
            <person name="Pupko T."/>
            <person name="Shuman H.A."/>
            <person name="Segal G."/>
        </authorList>
    </citation>
    <scope>NUCLEOTIDE SEQUENCE [LARGE SCALE GENOMIC DNA]</scope>
    <source>
        <strain evidence="2 3">Mt.St.Helens-9</strain>
    </source>
</reference>
<dbReference type="EMBL" id="LNYX01000031">
    <property type="protein sequence ID" value="KTD61667.1"/>
    <property type="molecule type" value="Genomic_DNA"/>
</dbReference>
<dbReference type="OrthoDB" id="5646767at2"/>
<evidence type="ECO:0000313" key="2">
    <source>
        <dbReference type="EMBL" id="KTD61667.1"/>
    </source>
</evidence>
<dbReference type="GO" id="GO:0016746">
    <property type="term" value="F:acyltransferase activity"/>
    <property type="evidence" value="ECO:0007669"/>
    <property type="project" value="UniProtKB-KW"/>
</dbReference>
<accession>A0A0W0YYK3</accession>
<keyword evidence="1" id="KW-0732">Signal</keyword>
<comment type="caution">
    <text evidence="2">The sequence shown here is derived from an EMBL/GenBank/DDBJ whole genome shotgun (WGS) entry which is preliminary data.</text>
</comment>
<dbReference type="STRING" id="452.Lspi_2297"/>
<keyword evidence="3" id="KW-1185">Reference proteome</keyword>
<evidence type="ECO:0000313" key="3">
    <source>
        <dbReference type="Proteomes" id="UP000054877"/>
    </source>
</evidence>
<protein>
    <submittedName>
        <fullName evidence="2">Acyltransferase</fullName>
    </submittedName>
</protein>
<dbReference type="Proteomes" id="UP000054877">
    <property type="component" value="Unassembled WGS sequence"/>
</dbReference>
<keyword evidence="2" id="KW-0012">Acyltransferase</keyword>
<organism evidence="2 3">
    <name type="scientific">Legionella spiritensis</name>
    <dbReference type="NCBI Taxonomy" id="452"/>
    <lineage>
        <taxon>Bacteria</taxon>
        <taxon>Pseudomonadati</taxon>
        <taxon>Pseudomonadota</taxon>
        <taxon>Gammaproteobacteria</taxon>
        <taxon>Legionellales</taxon>
        <taxon>Legionellaceae</taxon>
        <taxon>Legionella</taxon>
    </lineage>
</organism>
<feature type="signal peptide" evidence="1">
    <location>
        <begin position="1"/>
        <end position="25"/>
    </location>
</feature>
<dbReference type="RefSeq" id="WP_126338257.1">
    <property type="nucleotide sequence ID" value="NZ_CAAAII010000001.1"/>
</dbReference>
<dbReference type="AlphaFoldDB" id="A0A0W0YYK3"/>
<dbReference type="PROSITE" id="PS51257">
    <property type="entry name" value="PROKAR_LIPOPROTEIN"/>
    <property type="match status" value="1"/>
</dbReference>